<name>A0A1G7ITM7_9RHOB</name>
<dbReference type="PANTHER" id="PTHR33375">
    <property type="entry name" value="CHROMOSOME-PARTITIONING PROTEIN PARB-RELATED"/>
    <property type="match status" value="1"/>
</dbReference>
<dbReference type="OrthoDB" id="7656008at2"/>
<organism evidence="3 4">
    <name type="scientific">Limimaricola pyoseonensis</name>
    <dbReference type="NCBI Taxonomy" id="521013"/>
    <lineage>
        <taxon>Bacteria</taxon>
        <taxon>Pseudomonadati</taxon>
        <taxon>Pseudomonadota</taxon>
        <taxon>Alphaproteobacteria</taxon>
        <taxon>Rhodobacterales</taxon>
        <taxon>Paracoccaceae</taxon>
        <taxon>Limimaricola</taxon>
    </lineage>
</organism>
<dbReference type="SMART" id="SM00470">
    <property type="entry name" value="ParB"/>
    <property type="match status" value="1"/>
</dbReference>
<evidence type="ECO:0000259" key="2">
    <source>
        <dbReference type="SMART" id="SM00470"/>
    </source>
</evidence>
<dbReference type="Proteomes" id="UP000198922">
    <property type="component" value="Unassembled WGS sequence"/>
</dbReference>
<feature type="compositionally biased region" description="Basic and acidic residues" evidence="1">
    <location>
        <begin position="29"/>
        <end position="45"/>
    </location>
</feature>
<gene>
    <name evidence="3" type="ORF">SAMN04488567_3523</name>
</gene>
<dbReference type="EMBL" id="FNAT01000008">
    <property type="protein sequence ID" value="SDF16027.1"/>
    <property type="molecule type" value="Genomic_DNA"/>
</dbReference>
<dbReference type="SUPFAM" id="SSF110849">
    <property type="entry name" value="ParB/Sulfiredoxin"/>
    <property type="match status" value="1"/>
</dbReference>
<evidence type="ECO:0000313" key="3">
    <source>
        <dbReference type="EMBL" id="SDF16027.1"/>
    </source>
</evidence>
<dbReference type="Gene3D" id="3.90.1530.30">
    <property type="match status" value="1"/>
</dbReference>
<dbReference type="RefSeq" id="WP_090114148.1">
    <property type="nucleotide sequence ID" value="NZ_FNAT01000008.1"/>
</dbReference>
<accession>A0A1G7ITM7</accession>
<dbReference type="Pfam" id="PF02195">
    <property type="entry name" value="ParB_N"/>
    <property type="match status" value="1"/>
</dbReference>
<dbReference type="InterPro" id="IPR050336">
    <property type="entry name" value="Chromosome_partition/occlusion"/>
</dbReference>
<feature type="region of interest" description="Disordered" evidence="1">
    <location>
        <begin position="1"/>
        <end position="62"/>
    </location>
</feature>
<dbReference type="STRING" id="521013.SAMN04488567_3523"/>
<protein>
    <submittedName>
        <fullName evidence="3">Chromosome partitioning protein, ParB family</fullName>
    </submittedName>
</protein>
<feature type="domain" description="ParB-like N-terminal" evidence="2">
    <location>
        <begin position="111"/>
        <end position="206"/>
    </location>
</feature>
<dbReference type="PANTHER" id="PTHR33375:SF1">
    <property type="entry name" value="CHROMOSOME-PARTITIONING PROTEIN PARB-RELATED"/>
    <property type="match status" value="1"/>
</dbReference>
<reference evidence="4" key="1">
    <citation type="submission" date="2016-10" db="EMBL/GenBank/DDBJ databases">
        <authorList>
            <person name="Varghese N."/>
            <person name="Submissions S."/>
        </authorList>
    </citation>
    <scope>NUCLEOTIDE SEQUENCE [LARGE SCALE GENOMIC DNA]</scope>
    <source>
        <strain evidence="4">DSM 21424</strain>
    </source>
</reference>
<dbReference type="InterPro" id="IPR036086">
    <property type="entry name" value="ParB/Sulfiredoxin_sf"/>
</dbReference>
<dbReference type="GO" id="GO:0005694">
    <property type="term" value="C:chromosome"/>
    <property type="evidence" value="ECO:0007669"/>
    <property type="project" value="TreeGrafter"/>
</dbReference>
<sequence length="381" mass="42347">MARKRSMFDIDFNPEPEAEAAPATPAPKPEPEPEAKPEPKAEARPEPAPAPAPAPAAGRRGPMASAITETADAARGRAEAEARIRAENDQLAHEHVRLKRLGLITDLIAVDAVKTDKLTRDRAKTRDPELEELKQSILDVGLSNPIRVEQDGAGGYELIQGFRRLTAFRELLEQTGDQRYARIPAAMVPRGEPVRDLYRKMVDENLVRKDISFGEMAQLALNYARETGIKPHDAVGELYASALKQKRSYIRSFTRVLERAHGTIRHPEAMPRALGLELFKIIDADPILGDEMIGMLKRVPDRDAEAETAILKDFVQRAPKIVKPRPKSVSKTMLRLPRPEGEAKIAASDGRVELRLARDFSALDRARLQRAFEAFFDALDG</sequence>
<dbReference type="AlphaFoldDB" id="A0A1G7ITM7"/>
<evidence type="ECO:0000256" key="1">
    <source>
        <dbReference type="SAM" id="MobiDB-lite"/>
    </source>
</evidence>
<keyword evidence="4" id="KW-1185">Reference proteome</keyword>
<dbReference type="GO" id="GO:0007059">
    <property type="term" value="P:chromosome segregation"/>
    <property type="evidence" value="ECO:0007669"/>
    <property type="project" value="TreeGrafter"/>
</dbReference>
<dbReference type="InterPro" id="IPR003115">
    <property type="entry name" value="ParB_N"/>
</dbReference>
<proteinExistence type="predicted"/>
<evidence type="ECO:0000313" key="4">
    <source>
        <dbReference type="Proteomes" id="UP000198922"/>
    </source>
</evidence>